<keyword evidence="3" id="KW-1003">Cell membrane</keyword>
<evidence type="ECO:0000256" key="5">
    <source>
        <dbReference type="ARBA" id="ARBA00022989"/>
    </source>
</evidence>
<feature type="transmembrane region" description="Helical" evidence="7">
    <location>
        <begin position="6"/>
        <end position="23"/>
    </location>
</feature>
<keyword evidence="11" id="KW-1185">Reference proteome</keyword>
<gene>
    <name evidence="10" type="ORF">DSM106044_00325</name>
</gene>
<feature type="domain" description="YetF C-terminal" evidence="8">
    <location>
        <begin position="81"/>
        <end position="213"/>
    </location>
</feature>
<dbReference type="PANTHER" id="PTHR34582">
    <property type="entry name" value="UPF0702 TRANSMEMBRANE PROTEIN YCAP"/>
    <property type="match status" value="1"/>
</dbReference>
<evidence type="ECO:0000256" key="1">
    <source>
        <dbReference type="ARBA" id="ARBA00004651"/>
    </source>
</evidence>
<evidence type="ECO:0000256" key="2">
    <source>
        <dbReference type="ARBA" id="ARBA00006448"/>
    </source>
</evidence>
<organism evidence="10 11">
    <name type="scientific">Robinsoniella peoriensis</name>
    <dbReference type="NCBI Taxonomy" id="180332"/>
    <lineage>
        <taxon>Bacteria</taxon>
        <taxon>Bacillati</taxon>
        <taxon>Bacillota</taxon>
        <taxon>Clostridia</taxon>
        <taxon>Lachnospirales</taxon>
        <taxon>Lachnospiraceae</taxon>
        <taxon>Robinsoniella</taxon>
    </lineage>
</organism>
<evidence type="ECO:0000256" key="4">
    <source>
        <dbReference type="ARBA" id="ARBA00022692"/>
    </source>
</evidence>
<evidence type="ECO:0000313" key="10">
    <source>
        <dbReference type="EMBL" id="TLD02826.1"/>
    </source>
</evidence>
<evidence type="ECO:0000256" key="3">
    <source>
        <dbReference type="ARBA" id="ARBA00022475"/>
    </source>
</evidence>
<comment type="caution">
    <text evidence="10">The sequence shown here is derived from an EMBL/GenBank/DDBJ whole genome shotgun (WGS) entry which is preliminary data.</text>
</comment>
<dbReference type="Pfam" id="PF20730">
    <property type="entry name" value="YetF_N"/>
    <property type="match status" value="1"/>
</dbReference>
<keyword evidence="5 7" id="KW-1133">Transmembrane helix</keyword>
<keyword evidence="6 7" id="KW-0472">Membrane</keyword>
<keyword evidence="4 7" id="KW-0812">Transmembrane</keyword>
<dbReference type="InterPro" id="IPR007353">
    <property type="entry name" value="DUF421"/>
</dbReference>
<dbReference type="RefSeq" id="WP_027294061.1">
    <property type="nucleotide sequence ID" value="NZ_QGQD01000006.1"/>
</dbReference>
<dbReference type="Pfam" id="PF04239">
    <property type="entry name" value="DUF421"/>
    <property type="match status" value="1"/>
</dbReference>
<accession>A0A4U8QRG2</accession>
<comment type="similarity">
    <text evidence="2">Belongs to the UPF0702 family.</text>
</comment>
<proteinExistence type="inferred from homology"/>
<dbReference type="AlphaFoldDB" id="A0A4U8QRG2"/>
<dbReference type="InterPro" id="IPR048454">
    <property type="entry name" value="YetF_N"/>
</dbReference>
<evidence type="ECO:0008006" key="12">
    <source>
        <dbReference type="Google" id="ProtNLM"/>
    </source>
</evidence>
<sequence length="235" mass="26519">MDIWELLFRSVLTIIILSVMTKISGAKQIAQMTFYDYIAGIVVGTLAGELTINHTVPIFYGILSILIFFLHSILLSFYSRKSITLRRILVGKPIFLIANGLIQYDGLKQAKFDINLLLSQLRTQGYFDISEVQYAILEPEGSISVMPKDFARPPKSSDFSFPAKDDSLRANIIIDGKIMKHNLAPYGKDQVWLMEELDRQGYQDLKKITLATLSDSGILTILPKHNNNSKRSSLM</sequence>
<dbReference type="Proteomes" id="UP000306509">
    <property type="component" value="Unassembled WGS sequence"/>
</dbReference>
<dbReference type="STRING" id="180332.GCA_000797495_05541"/>
<feature type="domain" description="YetF-like N-terminal transmembrane" evidence="9">
    <location>
        <begin position="6"/>
        <end position="73"/>
    </location>
</feature>
<dbReference type="PANTHER" id="PTHR34582:SF6">
    <property type="entry name" value="UPF0702 TRANSMEMBRANE PROTEIN YCAP"/>
    <property type="match status" value="1"/>
</dbReference>
<dbReference type="EMBL" id="QGQD01000006">
    <property type="protein sequence ID" value="TLD02826.1"/>
    <property type="molecule type" value="Genomic_DNA"/>
</dbReference>
<evidence type="ECO:0000259" key="8">
    <source>
        <dbReference type="Pfam" id="PF04239"/>
    </source>
</evidence>
<feature type="transmembrane region" description="Helical" evidence="7">
    <location>
        <begin position="58"/>
        <end position="78"/>
    </location>
</feature>
<evidence type="ECO:0000256" key="6">
    <source>
        <dbReference type="ARBA" id="ARBA00023136"/>
    </source>
</evidence>
<comment type="subcellular location">
    <subcellularLocation>
        <location evidence="1">Cell membrane</location>
        <topology evidence="1">Multi-pass membrane protein</topology>
    </subcellularLocation>
</comment>
<dbReference type="Gene3D" id="3.30.240.20">
    <property type="entry name" value="bsu07140 like domains"/>
    <property type="match status" value="2"/>
</dbReference>
<dbReference type="GO" id="GO:0005886">
    <property type="term" value="C:plasma membrane"/>
    <property type="evidence" value="ECO:0007669"/>
    <property type="project" value="UniProtKB-SubCell"/>
</dbReference>
<dbReference type="InterPro" id="IPR023090">
    <property type="entry name" value="UPF0702_alpha/beta_dom_sf"/>
</dbReference>
<reference evidence="10 11" key="1">
    <citation type="journal article" date="2019" name="Anaerobe">
        <title>Detection of Robinsoniella peoriensis in multiple bone samples of a trauma patient.</title>
        <authorList>
            <person name="Schrottner P."/>
            <person name="Hartwich K."/>
            <person name="Bunk B."/>
            <person name="Schober I."/>
            <person name="Helbig S."/>
            <person name="Rudolph W.W."/>
            <person name="Gunzer F."/>
        </authorList>
    </citation>
    <scope>NUCLEOTIDE SEQUENCE [LARGE SCALE GENOMIC DNA]</scope>
    <source>
        <strain evidence="10 11">DSM 106044</strain>
    </source>
</reference>
<feature type="transmembrane region" description="Helical" evidence="7">
    <location>
        <begin position="35"/>
        <end position="52"/>
    </location>
</feature>
<evidence type="ECO:0000313" key="11">
    <source>
        <dbReference type="Proteomes" id="UP000306509"/>
    </source>
</evidence>
<protein>
    <recommendedName>
        <fullName evidence="12">DUF421 domain-containing protein</fullName>
    </recommendedName>
</protein>
<evidence type="ECO:0000259" key="9">
    <source>
        <dbReference type="Pfam" id="PF20730"/>
    </source>
</evidence>
<evidence type="ECO:0000256" key="7">
    <source>
        <dbReference type="SAM" id="Phobius"/>
    </source>
</evidence>
<name>A0A4U8QRG2_9FIRM</name>